<name>A0AAV3Z6Y1_9GAST</name>
<evidence type="ECO:0000313" key="2">
    <source>
        <dbReference type="Proteomes" id="UP000735302"/>
    </source>
</evidence>
<dbReference type="Proteomes" id="UP000735302">
    <property type="component" value="Unassembled WGS sequence"/>
</dbReference>
<protein>
    <submittedName>
        <fullName evidence="1">Uncharacterized protein</fullName>
    </submittedName>
</protein>
<proteinExistence type="predicted"/>
<comment type="caution">
    <text evidence="1">The sequence shown here is derived from an EMBL/GenBank/DDBJ whole genome shotgun (WGS) entry which is preliminary data.</text>
</comment>
<accession>A0AAV3Z6Y1</accession>
<dbReference type="AlphaFoldDB" id="A0AAV3Z6Y1"/>
<keyword evidence="2" id="KW-1185">Reference proteome</keyword>
<gene>
    <name evidence="1" type="ORF">PoB_002158100</name>
</gene>
<evidence type="ECO:0000313" key="1">
    <source>
        <dbReference type="EMBL" id="GFN95075.1"/>
    </source>
</evidence>
<organism evidence="1 2">
    <name type="scientific">Plakobranchus ocellatus</name>
    <dbReference type="NCBI Taxonomy" id="259542"/>
    <lineage>
        <taxon>Eukaryota</taxon>
        <taxon>Metazoa</taxon>
        <taxon>Spiralia</taxon>
        <taxon>Lophotrochozoa</taxon>
        <taxon>Mollusca</taxon>
        <taxon>Gastropoda</taxon>
        <taxon>Heterobranchia</taxon>
        <taxon>Euthyneura</taxon>
        <taxon>Panpulmonata</taxon>
        <taxon>Sacoglossa</taxon>
        <taxon>Placobranchoidea</taxon>
        <taxon>Plakobranchidae</taxon>
        <taxon>Plakobranchus</taxon>
    </lineage>
</organism>
<sequence>MLQHTCPRSAFHVGNKYTYTFGAQVEWAHTGQAYSVTSTNSHNINTSLFHHSPQGSQSFVHGQFAVDLGLSSAGSNSCPCPLLHHHHPSFSSHL</sequence>
<dbReference type="EMBL" id="BLXT01002484">
    <property type="protein sequence ID" value="GFN95075.1"/>
    <property type="molecule type" value="Genomic_DNA"/>
</dbReference>
<reference evidence="1 2" key="1">
    <citation type="journal article" date="2021" name="Elife">
        <title>Chloroplast acquisition without the gene transfer in kleptoplastic sea slugs, Plakobranchus ocellatus.</title>
        <authorList>
            <person name="Maeda T."/>
            <person name="Takahashi S."/>
            <person name="Yoshida T."/>
            <person name="Shimamura S."/>
            <person name="Takaki Y."/>
            <person name="Nagai Y."/>
            <person name="Toyoda A."/>
            <person name="Suzuki Y."/>
            <person name="Arimoto A."/>
            <person name="Ishii H."/>
            <person name="Satoh N."/>
            <person name="Nishiyama T."/>
            <person name="Hasebe M."/>
            <person name="Maruyama T."/>
            <person name="Minagawa J."/>
            <person name="Obokata J."/>
            <person name="Shigenobu S."/>
        </authorList>
    </citation>
    <scope>NUCLEOTIDE SEQUENCE [LARGE SCALE GENOMIC DNA]</scope>
</reference>